<dbReference type="AlphaFoldDB" id="A0A1I2BG11"/>
<dbReference type="InterPro" id="IPR042047">
    <property type="entry name" value="SleB_dom1"/>
</dbReference>
<dbReference type="GO" id="GO:0016787">
    <property type="term" value="F:hydrolase activity"/>
    <property type="evidence" value="ECO:0007669"/>
    <property type="project" value="InterPro"/>
</dbReference>
<dbReference type="InterPro" id="IPR011105">
    <property type="entry name" value="Cell_wall_hydrolase_SleB"/>
</dbReference>
<keyword evidence="1" id="KW-0732">Signal</keyword>
<sequence length="329" mass="35919">MIIHSMQKSVKIMSCVMALALLWLSAGPLTSVSAAEAGASVRVNGENAKLADSIITKKDRMYVPAARIANMLGAEFGWNKDNEELTIDTAYNDEVVFGNGVPVVYFNDTRYKMDAAPFMEDGRMYVPLRQLAEVLHADLTWDTDSNMAKLTEVERAVVTEEIGLAEISKDNGISTTVLLKRNGLNSKEQVKTGTKLKVVIPSFLDNPAASFTQNDLTLLAKISQIEAGRGSYEGQLAIANVILNRVKDSRFPDSIHDVIYSGKQFPPAHNGLLDKSKPNASSLRAAKDALNGKNNVYNAVYFFNPNVTRGAFWNSLEVVASIGGHSFAR</sequence>
<feature type="domain" description="LysM" evidence="2">
    <location>
        <begin position="153"/>
        <end position="198"/>
    </location>
</feature>
<evidence type="ECO:0000313" key="3">
    <source>
        <dbReference type="EMBL" id="SFE54070.1"/>
    </source>
</evidence>
<name>A0A1I2BG11_9BACL</name>
<gene>
    <name evidence="3" type="ORF">SAMN05216378_3477</name>
</gene>
<organism evidence="3 4">
    <name type="scientific">Paenibacillus catalpae</name>
    <dbReference type="NCBI Taxonomy" id="1045775"/>
    <lineage>
        <taxon>Bacteria</taxon>
        <taxon>Bacillati</taxon>
        <taxon>Bacillota</taxon>
        <taxon>Bacilli</taxon>
        <taxon>Bacillales</taxon>
        <taxon>Paenibacillaceae</taxon>
        <taxon>Paenibacillus</taxon>
    </lineage>
</organism>
<dbReference type="Gene3D" id="3.30.457.10">
    <property type="entry name" value="Copper amine oxidase-like, N-terminal domain"/>
    <property type="match status" value="1"/>
</dbReference>
<dbReference type="PROSITE" id="PS51782">
    <property type="entry name" value="LYSM"/>
    <property type="match status" value="1"/>
</dbReference>
<dbReference type="Gene3D" id="6.20.240.60">
    <property type="match status" value="1"/>
</dbReference>
<dbReference type="STRING" id="1045775.SAMN05216378_3477"/>
<evidence type="ECO:0000259" key="2">
    <source>
        <dbReference type="PROSITE" id="PS51782"/>
    </source>
</evidence>
<proteinExistence type="predicted"/>
<dbReference type="RefSeq" id="WP_091187369.1">
    <property type="nucleotide sequence ID" value="NZ_FOMT01000003.1"/>
</dbReference>
<dbReference type="Pfam" id="PF07486">
    <property type="entry name" value="Hydrolase_2"/>
    <property type="match status" value="1"/>
</dbReference>
<dbReference type="Proteomes" id="UP000198855">
    <property type="component" value="Unassembled WGS sequence"/>
</dbReference>
<dbReference type="Pfam" id="PF07833">
    <property type="entry name" value="Cu_amine_oxidN1"/>
    <property type="match status" value="1"/>
</dbReference>
<feature type="signal peptide" evidence="1">
    <location>
        <begin position="1"/>
        <end position="34"/>
    </location>
</feature>
<dbReference type="OrthoDB" id="9785345at2"/>
<dbReference type="SUPFAM" id="SSF55383">
    <property type="entry name" value="Copper amine oxidase, domain N"/>
    <property type="match status" value="1"/>
</dbReference>
<protein>
    <submittedName>
        <fullName evidence="3">Copper amine oxidase N-terminal domain-containing protein</fullName>
    </submittedName>
</protein>
<accession>A0A1I2BG11</accession>
<dbReference type="InterPro" id="IPR018392">
    <property type="entry name" value="LysM"/>
</dbReference>
<dbReference type="Gene3D" id="1.10.10.2520">
    <property type="entry name" value="Cell wall hydrolase SleB, domain 1"/>
    <property type="match status" value="1"/>
</dbReference>
<evidence type="ECO:0000256" key="1">
    <source>
        <dbReference type="SAM" id="SignalP"/>
    </source>
</evidence>
<dbReference type="InterPro" id="IPR036582">
    <property type="entry name" value="Mao_N_sf"/>
</dbReference>
<reference evidence="4" key="1">
    <citation type="submission" date="2016-10" db="EMBL/GenBank/DDBJ databases">
        <authorList>
            <person name="Varghese N."/>
            <person name="Submissions S."/>
        </authorList>
    </citation>
    <scope>NUCLEOTIDE SEQUENCE [LARGE SCALE GENOMIC DNA]</scope>
    <source>
        <strain evidence="4">CGMCC 1.10784</strain>
    </source>
</reference>
<evidence type="ECO:0000313" key="4">
    <source>
        <dbReference type="Proteomes" id="UP000198855"/>
    </source>
</evidence>
<feature type="chain" id="PRO_5011629675" evidence="1">
    <location>
        <begin position="35"/>
        <end position="329"/>
    </location>
</feature>
<keyword evidence="4" id="KW-1185">Reference proteome</keyword>
<dbReference type="EMBL" id="FOMT01000003">
    <property type="protein sequence ID" value="SFE54070.1"/>
    <property type="molecule type" value="Genomic_DNA"/>
</dbReference>
<dbReference type="InterPro" id="IPR012854">
    <property type="entry name" value="Cu_amine_oxidase-like_N"/>
</dbReference>